<dbReference type="PROSITE" id="PS00065">
    <property type="entry name" value="D_2_HYDROXYACID_DH_1"/>
    <property type="match status" value="1"/>
</dbReference>
<evidence type="ECO:0000256" key="5">
    <source>
        <dbReference type="RuleBase" id="RU003719"/>
    </source>
</evidence>
<reference evidence="8 9" key="1">
    <citation type="journal article" date="2016" name="Nat. Commun.">
        <title>Thousands of microbial genomes shed light on interconnected biogeochemical processes in an aquifer system.</title>
        <authorList>
            <person name="Anantharaman K."/>
            <person name="Brown C.T."/>
            <person name="Hug L.A."/>
            <person name="Sharon I."/>
            <person name="Castelle C.J."/>
            <person name="Probst A.J."/>
            <person name="Thomas B.C."/>
            <person name="Singh A."/>
            <person name="Wilkins M.J."/>
            <person name="Karaoz U."/>
            <person name="Brodie E.L."/>
            <person name="Williams K.H."/>
            <person name="Hubbard S.S."/>
            <person name="Banfield J.F."/>
        </authorList>
    </citation>
    <scope>NUCLEOTIDE SEQUENCE [LARGE SCALE GENOMIC DNA]</scope>
</reference>
<dbReference type="InterPro" id="IPR029752">
    <property type="entry name" value="D-isomer_DH_CS1"/>
</dbReference>
<dbReference type="Gene3D" id="3.40.50.720">
    <property type="entry name" value="NAD(P)-binding Rossmann-like Domain"/>
    <property type="match status" value="2"/>
</dbReference>
<dbReference type="Proteomes" id="UP000177331">
    <property type="component" value="Unassembled WGS sequence"/>
</dbReference>
<keyword evidence="3 5" id="KW-0560">Oxidoreductase</keyword>
<gene>
    <name evidence="8" type="ORF">A2318_02295</name>
</gene>
<name>A0A1F7W4C6_9BACT</name>
<dbReference type="FunFam" id="3.40.50.720:FF:000203">
    <property type="entry name" value="D-3-phosphoglycerate dehydrogenase (SerA)"/>
    <property type="match status" value="1"/>
</dbReference>
<evidence type="ECO:0000256" key="4">
    <source>
        <dbReference type="ARBA" id="ARBA00023027"/>
    </source>
</evidence>
<dbReference type="GO" id="GO:0016616">
    <property type="term" value="F:oxidoreductase activity, acting on the CH-OH group of donors, NAD or NADP as acceptor"/>
    <property type="evidence" value="ECO:0007669"/>
    <property type="project" value="InterPro"/>
</dbReference>
<dbReference type="InterPro" id="IPR006139">
    <property type="entry name" value="D-isomer_2_OHA_DH_cat_dom"/>
</dbReference>
<dbReference type="PANTHER" id="PTHR42789">
    <property type="entry name" value="D-ISOMER SPECIFIC 2-HYDROXYACID DEHYDROGENASE FAMILY PROTEIN (AFU_ORTHOLOGUE AFUA_6G10090)"/>
    <property type="match status" value="1"/>
</dbReference>
<evidence type="ECO:0000256" key="3">
    <source>
        <dbReference type="ARBA" id="ARBA00023002"/>
    </source>
</evidence>
<sequence>MYKIFVTRSIPDVGIKLLQANKNVSLEIYERDQQIPRKELLKRVRGKDIILSILTEKIDKEVMDAAGPQLKMIANYAVGFDNIDLKEAAKRKIVVTNTPHERVNESVAEHTVALMFALAHRIVEADAFMRAGKYHAWNPHLLIGSDLVGKTIGIIGTGRIGSGVVQRLSDGFKMKVVYTDIARNKELEQKTGAKFRTLDALLKESDFVSLHVPLLKSTHHLISTKQFRLMKPTAFLINTSRGPIVDEKALVEALRNKEIAGVGLDVYECEPFIACNPRDIRDLRRMKNVVLTPHTASATIEARAAMSETAAKNILACIRGKVPPNAVK</sequence>
<organism evidence="8 9">
    <name type="scientific">Candidatus Uhrbacteria bacterium RIFOXYB2_FULL_45_11</name>
    <dbReference type="NCBI Taxonomy" id="1802421"/>
    <lineage>
        <taxon>Bacteria</taxon>
        <taxon>Candidatus Uhriibacteriota</taxon>
    </lineage>
</organism>
<dbReference type="InterPro" id="IPR029753">
    <property type="entry name" value="D-isomer_DH_CS"/>
</dbReference>
<comment type="similarity">
    <text evidence="1 5">Belongs to the D-isomer specific 2-hydroxyacid dehydrogenase family.</text>
</comment>
<comment type="caution">
    <text evidence="8">The sequence shown here is derived from an EMBL/GenBank/DDBJ whole genome shotgun (WGS) entry which is preliminary data.</text>
</comment>
<dbReference type="GO" id="GO:0008652">
    <property type="term" value="P:amino acid biosynthetic process"/>
    <property type="evidence" value="ECO:0007669"/>
    <property type="project" value="UniProtKB-KW"/>
</dbReference>
<dbReference type="PROSITE" id="PS00671">
    <property type="entry name" value="D_2_HYDROXYACID_DH_3"/>
    <property type="match status" value="1"/>
</dbReference>
<proteinExistence type="inferred from homology"/>
<evidence type="ECO:0000313" key="8">
    <source>
        <dbReference type="EMBL" id="OGL97486.1"/>
    </source>
</evidence>
<protein>
    <recommendedName>
        <fullName evidence="10">D-glycerate dehydrogenase</fullName>
    </recommendedName>
</protein>
<dbReference type="EMBL" id="MGFD01000045">
    <property type="protein sequence ID" value="OGL97486.1"/>
    <property type="molecule type" value="Genomic_DNA"/>
</dbReference>
<dbReference type="InterPro" id="IPR036291">
    <property type="entry name" value="NAD(P)-bd_dom_sf"/>
</dbReference>
<dbReference type="PROSITE" id="PS00670">
    <property type="entry name" value="D_2_HYDROXYACID_DH_2"/>
    <property type="match status" value="1"/>
</dbReference>
<accession>A0A1F7W4C6</accession>
<dbReference type="AlphaFoldDB" id="A0A1F7W4C6"/>
<dbReference type="InterPro" id="IPR006140">
    <property type="entry name" value="D-isomer_DH_NAD-bd"/>
</dbReference>
<dbReference type="PANTHER" id="PTHR42789:SF1">
    <property type="entry name" value="D-ISOMER SPECIFIC 2-HYDROXYACID DEHYDROGENASE FAMILY PROTEIN (AFU_ORTHOLOGUE AFUA_6G10090)"/>
    <property type="match status" value="1"/>
</dbReference>
<evidence type="ECO:0000313" key="9">
    <source>
        <dbReference type="Proteomes" id="UP000177331"/>
    </source>
</evidence>
<feature type="domain" description="D-isomer specific 2-hydroxyacid dehydrogenase NAD-binding" evidence="7">
    <location>
        <begin position="112"/>
        <end position="296"/>
    </location>
</feature>
<dbReference type="SUPFAM" id="SSF52283">
    <property type="entry name" value="Formate/glycerate dehydrogenase catalytic domain-like"/>
    <property type="match status" value="1"/>
</dbReference>
<keyword evidence="2" id="KW-0028">Amino-acid biosynthesis</keyword>
<feature type="domain" description="D-isomer specific 2-hydroxyacid dehydrogenase catalytic" evidence="6">
    <location>
        <begin position="4"/>
        <end position="328"/>
    </location>
</feature>
<evidence type="ECO:0000256" key="2">
    <source>
        <dbReference type="ARBA" id="ARBA00022605"/>
    </source>
</evidence>
<dbReference type="CDD" id="cd05301">
    <property type="entry name" value="GDH"/>
    <property type="match status" value="1"/>
</dbReference>
<evidence type="ECO:0000259" key="6">
    <source>
        <dbReference type="Pfam" id="PF00389"/>
    </source>
</evidence>
<dbReference type="GO" id="GO:0051287">
    <property type="term" value="F:NAD binding"/>
    <property type="evidence" value="ECO:0007669"/>
    <property type="project" value="InterPro"/>
</dbReference>
<dbReference type="Pfam" id="PF02826">
    <property type="entry name" value="2-Hacid_dh_C"/>
    <property type="match status" value="1"/>
</dbReference>
<dbReference type="SUPFAM" id="SSF51735">
    <property type="entry name" value="NAD(P)-binding Rossmann-fold domains"/>
    <property type="match status" value="1"/>
</dbReference>
<evidence type="ECO:0000259" key="7">
    <source>
        <dbReference type="Pfam" id="PF02826"/>
    </source>
</evidence>
<dbReference type="STRING" id="1802421.A2318_02295"/>
<dbReference type="InterPro" id="IPR050857">
    <property type="entry name" value="D-2-hydroxyacid_DH"/>
</dbReference>
<dbReference type="Pfam" id="PF00389">
    <property type="entry name" value="2-Hacid_dh"/>
    <property type="match status" value="1"/>
</dbReference>
<evidence type="ECO:0008006" key="10">
    <source>
        <dbReference type="Google" id="ProtNLM"/>
    </source>
</evidence>
<keyword evidence="4" id="KW-0520">NAD</keyword>
<evidence type="ECO:0000256" key="1">
    <source>
        <dbReference type="ARBA" id="ARBA00005854"/>
    </source>
</evidence>